<dbReference type="Pfam" id="PF00725">
    <property type="entry name" value="3HCDH"/>
    <property type="match status" value="1"/>
</dbReference>
<proteinExistence type="predicted"/>
<keyword evidence="3" id="KW-0560">Oxidoreductase</keyword>
<name>K8XTG5_RHOOP</name>
<dbReference type="EMBL" id="AJYC02000059">
    <property type="protein sequence ID" value="EKT81432.1"/>
    <property type="molecule type" value="Genomic_DNA"/>
</dbReference>
<protein>
    <submittedName>
        <fullName evidence="3">3-hydroxybutyryl-CoA dehydrogenase</fullName>
        <ecNumber evidence="3">1.1.1.157</ecNumber>
    </submittedName>
</protein>
<evidence type="ECO:0000313" key="4">
    <source>
        <dbReference type="Proteomes" id="UP000005951"/>
    </source>
</evidence>
<dbReference type="InterPro" id="IPR006108">
    <property type="entry name" value="3HC_DH_C"/>
</dbReference>
<dbReference type="InterPro" id="IPR013328">
    <property type="entry name" value="6PGD_dom2"/>
</dbReference>
<dbReference type="AlphaFoldDB" id="K8XTG5"/>
<dbReference type="EC" id="1.1.1.157" evidence="3"/>
<reference evidence="3 4" key="1">
    <citation type="journal article" date="2013" name="Genome Announc.">
        <title>Draft Genome Sequence of Rhodococcus opacus Strain M213 Shows a Diverse Catabolic Potential.</title>
        <authorList>
            <person name="Pathak A."/>
            <person name="Green S.J."/>
            <person name="Ogram A."/>
            <person name="Chauhan A."/>
        </authorList>
    </citation>
    <scope>NUCLEOTIDE SEQUENCE [LARGE SCALE GENOMIC DNA]</scope>
    <source>
        <strain evidence="3 4">M213</strain>
    </source>
</reference>
<accession>K8XTG5</accession>
<dbReference type="GO" id="GO:0006631">
    <property type="term" value="P:fatty acid metabolic process"/>
    <property type="evidence" value="ECO:0007669"/>
    <property type="project" value="InterPro"/>
</dbReference>
<dbReference type="RefSeq" id="WP_005258070.1">
    <property type="nucleotide sequence ID" value="NZ_AJYC02000059.1"/>
</dbReference>
<dbReference type="InterPro" id="IPR008927">
    <property type="entry name" value="6-PGluconate_DH-like_C_sf"/>
</dbReference>
<evidence type="ECO:0000313" key="3">
    <source>
        <dbReference type="EMBL" id="EKT81432.1"/>
    </source>
</evidence>
<evidence type="ECO:0000256" key="1">
    <source>
        <dbReference type="ARBA" id="ARBA00005086"/>
    </source>
</evidence>
<comment type="caution">
    <text evidence="3">The sequence shown here is derived from an EMBL/GenBank/DDBJ whole genome shotgun (WGS) entry which is preliminary data.</text>
</comment>
<dbReference type="GO" id="GO:0008691">
    <property type="term" value="F:3-hydroxybutyryl-CoA dehydrogenase activity"/>
    <property type="evidence" value="ECO:0007669"/>
    <property type="project" value="UniProtKB-EC"/>
</dbReference>
<dbReference type="SUPFAM" id="SSF48179">
    <property type="entry name" value="6-phosphogluconate dehydrogenase C-terminal domain-like"/>
    <property type="match status" value="1"/>
</dbReference>
<feature type="non-terminal residue" evidence="3">
    <location>
        <position position="1"/>
    </location>
</feature>
<feature type="domain" description="3-hydroxyacyl-CoA dehydrogenase C-terminal" evidence="2">
    <location>
        <begin position="2"/>
        <end position="33"/>
    </location>
</feature>
<dbReference type="Gene3D" id="1.10.1040.10">
    <property type="entry name" value="N-(1-d-carboxylethyl)-l-norvaline Dehydrogenase, domain 2"/>
    <property type="match status" value="1"/>
</dbReference>
<comment type="pathway">
    <text evidence="1">Lipid metabolism; butanoate metabolism.</text>
</comment>
<gene>
    <name evidence="3" type="ORF">WSS_A17496</name>
</gene>
<dbReference type="Proteomes" id="UP000005951">
    <property type="component" value="Unassembled WGS sequence"/>
</dbReference>
<organism evidence="3 4">
    <name type="scientific">Rhodococcus opacus M213</name>
    <dbReference type="NCBI Taxonomy" id="1129896"/>
    <lineage>
        <taxon>Bacteria</taxon>
        <taxon>Bacillati</taxon>
        <taxon>Actinomycetota</taxon>
        <taxon>Actinomycetes</taxon>
        <taxon>Mycobacteriales</taxon>
        <taxon>Nocardiaceae</taxon>
        <taxon>Rhodococcus</taxon>
    </lineage>
</organism>
<sequence length="34" mass="3849">EFAEPHYAPPTLLKRKVDAGQLGKKSGKGFYDYH</sequence>
<evidence type="ECO:0000259" key="2">
    <source>
        <dbReference type="Pfam" id="PF00725"/>
    </source>
</evidence>